<comment type="caution">
    <text evidence="1">The sequence shown here is derived from an EMBL/GenBank/DDBJ whole genome shotgun (WGS) entry which is preliminary data.</text>
</comment>
<name>A0ABS8JYA8_9BURK</name>
<gene>
    <name evidence="1" type="ORF">LJ656_19205</name>
</gene>
<proteinExistence type="predicted"/>
<evidence type="ECO:0000313" key="1">
    <source>
        <dbReference type="EMBL" id="MCC8394725.1"/>
    </source>
</evidence>
<sequence>MPAADAECAALKLAHNNTPAGTDKKADESVTAATARKTALNEAVMTAKIPRETLCVDKAARTGTPAFVIARLKGCLQQLVSSAVDIVCMVNTVEQKAF</sequence>
<dbReference type="EMBL" id="JAJITD010000009">
    <property type="protein sequence ID" value="MCC8394725.1"/>
    <property type="molecule type" value="Genomic_DNA"/>
</dbReference>
<protein>
    <submittedName>
        <fullName evidence="1">Uncharacterized protein</fullName>
    </submittedName>
</protein>
<accession>A0ABS8JYA8</accession>
<evidence type="ECO:0000313" key="2">
    <source>
        <dbReference type="Proteomes" id="UP001431019"/>
    </source>
</evidence>
<reference evidence="1 2" key="1">
    <citation type="submission" date="2021-11" db="EMBL/GenBank/DDBJ databases">
        <authorList>
            <person name="Oh E.-T."/>
            <person name="Kim S.-B."/>
        </authorList>
    </citation>
    <scope>NUCLEOTIDE SEQUENCE [LARGE SCALE GENOMIC DNA]</scope>
    <source>
        <strain evidence="1 2">MMS20-SJTR3</strain>
    </source>
</reference>
<organism evidence="1 2">
    <name type="scientific">Paraburkholderia sejongensis</name>
    <dbReference type="NCBI Taxonomy" id="2886946"/>
    <lineage>
        <taxon>Bacteria</taxon>
        <taxon>Pseudomonadati</taxon>
        <taxon>Pseudomonadota</taxon>
        <taxon>Betaproteobacteria</taxon>
        <taxon>Burkholderiales</taxon>
        <taxon>Burkholderiaceae</taxon>
        <taxon>Paraburkholderia</taxon>
    </lineage>
</organism>
<keyword evidence="2" id="KW-1185">Reference proteome</keyword>
<dbReference type="Proteomes" id="UP001431019">
    <property type="component" value="Unassembled WGS sequence"/>
</dbReference>